<dbReference type="InterPro" id="IPR006094">
    <property type="entry name" value="Oxid_FAD_bind_N"/>
</dbReference>
<sequence length="560" mass="60598">MRVKSLLSFGALVARARATAQDSNAIFEPQDFNVTAALEKIGVDVSKIPDPESDSKLTTRSLAPQCSHAASYLHISKELYRCTALSILFSSEQVLPGNATAYNNFTSSYWSAQQGALRPSCVFKPKSTLEVSTVVLVSRLYQCPFAVKGGGHAAWAGSSSIENGITVSMENFRKVEIASDKQSVDIGPGLRWIDVYTAIEKDGLSVAGGRMAPVGVPGLLLGGGISHFASKRGWACDNVASFELVTASGIPIDVSASSYPDLYWALRGGGNNFGIVTNFKLDAFPLSDMWGGQRVYLENSFPTVLDAIHEFTVTGSVKDEDAAQIVTFASAPGIGKVAFANLHYAKPIANASVFSSWNDLTAIQDTTGLRPMSGMANLLNEGAPGPGAYQTWWGISLKMDRQLLDFIIETFYTQEAAIADVEKILLIMAIQPITENAIKAMQKNGGNALGIDPSNGPYFILNFNAAWVKPEDEPKFHAVIASTIKLIKAEAQKRNLDNDFVYLNYASEFQDPIASYGKENKERLLRISQTYDPKQVFQYLQPGGFKLVKGAPDGRTPNAL</sequence>
<keyword evidence="5" id="KW-0732">Signal</keyword>
<proteinExistence type="inferred from homology"/>
<evidence type="ECO:0000259" key="6">
    <source>
        <dbReference type="PROSITE" id="PS51387"/>
    </source>
</evidence>
<reference evidence="7" key="1">
    <citation type="submission" date="2019-11" db="EMBL/GenBank/DDBJ databases">
        <title>Bipolaris sorokiniana Genome sequencing.</title>
        <authorList>
            <person name="Wang H."/>
        </authorList>
    </citation>
    <scope>NUCLEOTIDE SEQUENCE</scope>
</reference>
<keyword evidence="4" id="KW-0560">Oxidoreductase</keyword>
<dbReference type="InterPro" id="IPR016169">
    <property type="entry name" value="FAD-bd_PCMH_sub2"/>
</dbReference>
<evidence type="ECO:0000313" key="8">
    <source>
        <dbReference type="Proteomes" id="UP000624244"/>
    </source>
</evidence>
<dbReference type="InterPro" id="IPR016167">
    <property type="entry name" value="FAD-bd_PCMH_sub1"/>
</dbReference>
<keyword evidence="3" id="KW-0274">FAD</keyword>
<dbReference type="InterPro" id="IPR050416">
    <property type="entry name" value="FAD-linked_Oxidoreductase"/>
</dbReference>
<dbReference type="Gene3D" id="3.30.465.10">
    <property type="match status" value="1"/>
</dbReference>
<dbReference type="Proteomes" id="UP000624244">
    <property type="component" value="Unassembled WGS sequence"/>
</dbReference>
<evidence type="ECO:0000313" key="7">
    <source>
        <dbReference type="EMBL" id="KAF5853256.1"/>
    </source>
</evidence>
<dbReference type="EMBL" id="WNKQ01000002">
    <property type="protein sequence ID" value="KAF5853256.1"/>
    <property type="molecule type" value="Genomic_DNA"/>
</dbReference>
<evidence type="ECO:0000256" key="2">
    <source>
        <dbReference type="ARBA" id="ARBA00022630"/>
    </source>
</evidence>
<dbReference type="GO" id="GO:0016491">
    <property type="term" value="F:oxidoreductase activity"/>
    <property type="evidence" value="ECO:0007669"/>
    <property type="project" value="UniProtKB-KW"/>
</dbReference>
<feature type="chain" id="PRO_5034740341" description="FAD-binding PCMH-type domain-containing protein" evidence="5">
    <location>
        <begin position="19"/>
        <end position="560"/>
    </location>
</feature>
<dbReference type="SUPFAM" id="SSF56176">
    <property type="entry name" value="FAD-binding/transporter-associated domain-like"/>
    <property type="match status" value="1"/>
</dbReference>
<evidence type="ECO:0000256" key="1">
    <source>
        <dbReference type="ARBA" id="ARBA00005466"/>
    </source>
</evidence>
<dbReference type="Pfam" id="PF08031">
    <property type="entry name" value="BBE"/>
    <property type="match status" value="1"/>
</dbReference>
<comment type="similarity">
    <text evidence="1">Belongs to the oxygen-dependent FAD-linked oxidoreductase family.</text>
</comment>
<dbReference type="Gene3D" id="3.30.43.10">
    <property type="entry name" value="Uridine Diphospho-n-acetylenolpyruvylglucosamine Reductase, domain 2"/>
    <property type="match status" value="1"/>
</dbReference>
<evidence type="ECO:0000256" key="4">
    <source>
        <dbReference type="ARBA" id="ARBA00023002"/>
    </source>
</evidence>
<dbReference type="InterPro" id="IPR036318">
    <property type="entry name" value="FAD-bd_PCMH-like_sf"/>
</dbReference>
<gene>
    <name evidence="7" type="ORF">GGP41_001828</name>
</gene>
<name>A0A8H5ZN21_COCSA</name>
<dbReference type="AlphaFoldDB" id="A0A8H5ZN21"/>
<dbReference type="GO" id="GO:0071949">
    <property type="term" value="F:FAD binding"/>
    <property type="evidence" value="ECO:0007669"/>
    <property type="project" value="InterPro"/>
</dbReference>
<dbReference type="PROSITE" id="PS51387">
    <property type="entry name" value="FAD_PCMH"/>
    <property type="match status" value="1"/>
</dbReference>
<evidence type="ECO:0000256" key="5">
    <source>
        <dbReference type="SAM" id="SignalP"/>
    </source>
</evidence>
<dbReference type="PANTHER" id="PTHR42973:SF34">
    <property type="entry name" value="FAD BINDING DOMAIN PROTEIN (AFU_ORTHOLOGUE AFUA_3G02770)"/>
    <property type="match status" value="1"/>
</dbReference>
<dbReference type="InterPro" id="IPR016166">
    <property type="entry name" value="FAD-bd_PCMH"/>
</dbReference>
<feature type="domain" description="FAD-binding PCMH-type" evidence="6">
    <location>
        <begin position="115"/>
        <end position="286"/>
    </location>
</feature>
<feature type="signal peptide" evidence="5">
    <location>
        <begin position="1"/>
        <end position="18"/>
    </location>
</feature>
<dbReference type="Gene3D" id="3.40.462.20">
    <property type="match status" value="1"/>
</dbReference>
<organism evidence="7 8">
    <name type="scientific">Cochliobolus sativus</name>
    <name type="common">Common root rot and spot blotch fungus</name>
    <name type="synonym">Bipolaris sorokiniana</name>
    <dbReference type="NCBI Taxonomy" id="45130"/>
    <lineage>
        <taxon>Eukaryota</taxon>
        <taxon>Fungi</taxon>
        <taxon>Dikarya</taxon>
        <taxon>Ascomycota</taxon>
        <taxon>Pezizomycotina</taxon>
        <taxon>Dothideomycetes</taxon>
        <taxon>Pleosporomycetidae</taxon>
        <taxon>Pleosporales</taxon>
        <taxon>Pleosporineae</taxon>
        <taxon>Pleosporaceae</taxon>
        <taxon>Bipolaris</taxon>
    </lineage>
</organism>
<evidence type="ECO:0000256" key="3">
    <source>
        <dbReference type="ARBA" id="ARBA00022827"/>
    </source>
</evidence>
<accession>A0A8H5ZN21</accession>
<protein>
    <recommendedName>
        <fullName evidence="6">FAD-binding PCMH-type domain-containing protein</fullName>
    </recommendedName>
</protein>
<keyword evidence="2" id="KW-0285">Flavoprotein</keyword>
<dbReference type="Pfam" id="PF01565">
    <property type="entry name" value="FAD_binding_4"/>
    <property type="match status" value="1"/>
</dbReference>
<dbReference type="InterPro" id="IPR012951">
    <property type="entry name" value="BBE"/>
</dbReference>
<comment type="caution">
    <text evidence="7">The sequence shown here is derived from an EMBL/GenBank/DDBJ whole genome shotgun (WGS) entry which is preliminary data.</text>
</comment>
<dbReference type="PANTHER" id="PTHR42973">
    <property type="entry name" value="BINDING OXIDOREDUCTASE, PUTATIVE (AFU_ORTHOLOGUE AFUA_1G17690)-RELATED"/>
    <property type="match status" value="1"/>
</dbReference>